<name>A0A7W4UJY5_9CELL</name>
<gene>
    <name evidence="3" type="ORF">FHR80_004489</name>
</gene>
<proteinExistence type="predicted"/>
<feature type="compositionally biased region" description="Basic and acidic residues" evidence="1">
    <location>
        <begin position="202"/>
        <end position="213"/>
    </location>
</feature>
<feature type="region of interest" description="Disordered" evidence="1">
    <location>
        <begin position="497"/>
        <end position="536"/>
    </location>
</feature>
<feature type="region of interest" description="Disordered" evidence="1">
    <location>
        <begin position="192"/>
        <end position="213"/>
    </location>
</feature>
<protein>
    <recommendedName>
        <fullName evidence="2">MobA/VirD2-like nuclease domain-containing protein</fullName>
    </recommendedName>
</protein>
<comment type="caution">
    <text evidence="3">The sequence shown here is derived from an EMBL/GenBank/DDBJ whole genome shotgun (WGS) entry which is preliminary data.</text>
</comment>
<organism evidence="3 4">
    <name type="scientific">Cellulomonas cellasea</name>
    <dbReference type="NCBI Taxonomy" id="43670"/>
    <lineage>
        <taxon>Bacteria</taxon>
        <taxon>Bacillati</taxon>
        <taxon>Actinomycetota</taxon>
        <taxon>Actinomycetes</taxon>
        <taxon>Micrococcales</taxon>
        <taxon>Cellulomonadaceae</taxon>
        <taxon>Cellulomonas</taxon>
    </lineage>
</organism>
<evidence type="ECO:0000259" key="2">
    <source>
        <dbReference type="Pfam" id="PF03432"/>
    </source>
</evidence>
<dbReference type="InterPro" id="IPR005094">
    <property type="entry name" value="Endonuclease_MobA/VirD2"/>
</dbReference>
<reference evidence="3 4" key="2">
    <citation type="submission" date="2020-08" db="EMBL/GenBank/DDBJ databases">
        <authorList>
            <person name="Partida-Martinez L."/>
            <person name="Huntemann M."/>
            <person name="Clum A."/>
            <person name="Wang J."/>
            <person name="Palaniappan K."/>
            <person name="Ritter S."/>
            <person name="Chen I.-M."/>
            <person name="Stamatis D."/>
            <person name="Reddy T."/>
            <person name="O'Malley R."/>
            <person name="Daum C."/>
            <person name="Shapiro N."/>
            <person name="Ivanova N."/>
            <person name="Kyrpides N."/>
            <person name="Woyke T."/>
        </authorList>
    </citation>
    <scope>NUCLEOTIDE SEQUENCE [LARGE SCALE GENOMIC DNA]</scope>
    <source>
        <strain evidence="3 4">RAS26</strain>
    </source>
</reference>
<evidence type="ECO:0000313" key="3">
    <source>
        <dbReference type="EMBL" id="MBB2925542.1"/>
    </source>
</evidence>
<feature type="domain" description="MobA/VirD2-like nuclease" evidence="2">
    <location>
        <begin position="87"/>
        <end position="183"/>
    </location>
</feature>
<dbReference type="AlphaFoldDB" id="A0A7W4UJY5"/>
<sequence>MPNITRGGRMGGLMVYLAGDGRANEHTDPHLVAGDPAIMAWHDDAVLDRPSALAIARHLDDPARVFGTQVLVADKDADGDVVGHRDGHVWHCSLSLRADEGQLTDEQWSQITTEFVDRMGFTESGGKAACRWVAVRHGLSKAGNDHVHIAVNLVREDGTKASVWNDRRHAQRIAGELEKEHGLVVLESRQAARGARGVKPGEQARQERTGAPEPERVTLARRVRAAATASVDEAEFVRRARREGLLIRPRFAAGREDVVAGYSVAVRPPAGETVVWFGGGHLARDLTLPRLREQWPDTPQAATEAVAEWKAARRGQRPIAPGREHADPDPDLWQQYATEIGELRDRLRAVPVDDTATWAQVARETSGAFAAWSTRVEPVPGPLAATSDALARFGTTRPSRVPKASPSAAVKGASWMLLAAAHGGQSKTAQAVMFRQMVNLTRALYEAHRAIGQAQAAAQIERAVRGQLATVAAGLPPIDAHGHRVPESDVARARRVAAAGQAPAAAIGSPVPNRLEPGREVAHTTAAEQRDQGLER</sequence>
<reference evidence="3 4" key="1">
    <citation type="submission" date="2020-08" db="EMBL/GenBank/DDBJ databases">
        <title>The Agave Microbiome: Exploring the role of microbial communities in plant adaptations to desert environments.</title>
        <authorList>
            <person name="Partida-Martinez L.P."/>
        </authorList>
    </citation>
    <scope>NUCLEOTIDE SEQUENCE [LARGE SCALE GENOMIC DNA]</scope>
    <source>
        <strain evidence="3 4">RAS26</strain>
    </source>
</reference>
<evidence type="ECO:0000313" key="4">
    <source>
        <dbReference type="Proteomes" id="UP000518206"/>
    </source>
</evidence>
<dbReference type="Pfam" id="PF03432">
    <property type="entry name" value="Relaxase"/>
    <property type="match status" value="1"/>
</dbReference>
<accession>A0A7W4UJY5</accession>
<feature type="compositionally biased region" description="Low complexity" evidence="1">
    <location>
        <begin position="497"/>
        <end position="506"/>
    </location>
</feature>
<dbReference type="Proteomes" id="UP000518206">
    <property type="component" value="Unassembled WGS sequence"/>
</dbReference>
<dbReference type="EMBL" id="JACHVX010000011">
    <property type="protein sequence ID" value="MBB2925542.1"/>
    <property type="molecule type" value="Genomic_DNA"/>
</dbReference>
<feature type="compositionally biased region" description="Basic and acidic residues" evidence="1">
    <location>
        <begin position="516"/>
        <end position="536"/>
    </location>
</feature>
<dbReference type="RefSeq" id="WP_221196872.1">
    <property type="nucleotide sequence ID" value="NZ_JACHVX010000011.1"/>
</dbReference>
<evidence type="ECO:0000256" key="1">
    <source>
        <dbReference type="SAM" id="MobiDB-lite"/>
    </source>
</evidence>